<dbReference type="EMBL" id="CP002514">
    <property type="protein sequence ID" value="AEP12939.1"/>
    <property type="molecule type" value="Genomic_DNA"/>
</dbReference>
<protein>
    <submittedName>
        <fullName evidence="1">Uncharacterized protein</fullName>
    </submittedName>
</protein>
<dbReference type="AlphaFoldDB" id="G2LDT1"/>
<sequence>MWQWIRQAWERSEQALDVLTQLHRDNTLARLAAGEIRVDETHLNKALATTPMRGVREVTLQTQEGSFTISARSERFFLARVSVPLRIEHITFTRYRRRIYIVPAGPVAVHGTRLWQRAAAHLLTLLFHHVLGEAHALREAGDPSAGLHFDGRGLEVNLNQIPEMRAALNLEYTLAGRRLRPLHFVTVNSITPVPGHFIVRTSVNWTELAEALRRPTV</sequence>
<accession>G2LDT1</accession>
<reference evidence="1 2" key="1">
    <citation type="journal article" date="2012" name="Environ. Microbiol.">
        <title>Complete genome of Candidatus Chloracidobacterium thermophilum, a chlorophyll-based photoheterotroph belonging to the phylum Acidobacteria.</title>
        <authorList>
            <person name="Garcia Costas A.M."/>
            <person name="Liu Z."/>
            <person name="Tomsho L.P."/>
            <person name="Schuster S.C."/>
            <person name="Ward D.M."/>
            <person name="Bryant D.A."/>
        </authorList>
    </citation>
    <scope>NUCLEOTIDE SEQUENCE [LARGE SCALE GENOMIC DNA]</scope>
    <source>
        <strain evidence="1 2">B</strain>
    </source>
</reference>
<gene>
    <name evidence="1" type="ordered locus">Cabther_A2202</name>
</gene>
<keyword evidence="2" id="KW-1185">Reference proteome</keyword>
<evidence type="ECO:0000313" key="2">
    <source>
        <dbReference type="Proteomes" id="UP000006791"/>
    </source>
</evidence>
<dbReference type="Proteomes" id="UP000006791">
    <property type="component" value="Chromosome 1"/>
</dbReference>
<name>G2LDT1_CHLTF</name>
<organism evidence="1 2">
    <name type="scientific">Chloracidobacterium thermophilum (strain B)</name>
    <dbReference type="NCBI Taxonomy" id="981222"/>
    <lineage>
        <taxon>Bacteria</taxon>
        <taxon>Pseudomonadati</taxon>
        <taxon>Acidobacteriota</taxon>
        <taxon>Terriglobia</taxon>
        <taxon>Terriglobales</taxon>
        <taxon>Acidobacteriaceae</taxon>
        <taxon>Chloracidobacterium</taxon>
    </lineage>
</organism>
<evidence type="ECO:0000313" key="1">
    <source>
        <dbReference type="EMBL" id="AEP12939.1"/>
    </source>
</evidence>
<dbReference type="KEGG" id="ctm:Cabther_A2202"/>
<dbReference type="RefSeq" id="WP_014100676.1">
    <property type="nucleotide sequence ID" value="NC_016024.1"/>
</dbReference>
<dbReference type="STRING" id="981222.Cabther_A2202"/>
<proteinExistence type="predicted"/>
<dbReference type="HOGENOM" id="CLU_1270417_0_0_0"/>